<proteinExistence type="predicted"/>
<protein>
    <recommendedName>
        <fullName evidence="1">HTH cro/C1-type domain-containing protein</fullName>
    </recommendedName>
</protein>
<dbReference type="EMBL" id="BAABDL010000024">
    <property type="protein sequence ID" value="GAA4061170.1"/>
    <property type="molecule type" value="Genomic_DNA"/>
</dbReference>
<reference evidence="3" key="1">
    <citation type="journal article" date="2019" name="Int. J. Syst. Evol. Microbiol.">
        <title>The Global Catalogue of Microorganisms (GCM) 10K type strain sequencing project: providing services to taxonomists for standard genome sequencing and annotation.</title>
        <authorList>
            <consortium name="The Broad Institute Genomics Platform"/>
            <consortium name="The Broad Institute Genome Sequencing Center for Infectious Disease"/>
            <person name="Wu L."/>
            <person name="Ma J."/>
        </authorList>
    </citation>
    <scope>NUCLEOTIDE SEQUENCE [LARGE SCALE GENOMIC DNA]</scope>
    <source>
        <strain evidence="3">JCM 17250</strain>
    </source>
</reference>
<evidence type="ECO:0000313" key="3">
    <source>
        <dbReference type="Proteomes" id="UP001501734"/>
    </source>
</evidence>
<dbReference type="RefSeq" id="WP_344910050.1">
    <property type="nucleotide sequence ID" value="NZ_BAABDL010000024.1"/>
</dbReference>
<dbReference type="Gene3D" id="1.10.260.40">
    <property type="entry name" value="lambda repressor-like DNA-binding domains"/>
    <property type="match status" value="1"/>
</dbReference>
<name>A0ABP7V7E4_9BACI</name>
<comment type="caution">
    <text evidence="2">The sequence shown here is derived from an EMBL/GenBank/DDBJ whole genome shotgun (WGS) entry which is preliminary data.</text>
</comment>
<gene>
    <name evidence="2" type="ORF">GCM10022410_05280</name>
</gene>
<sequence>MGVRYEKLFHLLDERNITTRELERQAGYSGNITTRMRRNEYISLESIEKICKTLNCRVDDILEFNTNK</sequence>
<accession>A0ABP7V7E4</accession>
<dbReference type="PROSITE" id="PS50943">
    <property type="entry name" value="HTH_CROC1"/>
    <property type="match status" value="1"/>
</dbReference>
<feature type="domain" description="HTH cro/C1-type" evidence="1">
    <location>
        <begin position="38"/>
        <end position="61"/>
    </location>
</feature>
<dbReference type="Pfam" id="PF13443">
    <property type="entry name" value="HTH_26"/>
    <property type="match status" value="1"/>
</dbReference>
<evidence type="ECO:0000313" key="2">
    <source>
        <dbReference type="EMBL" id="GAA4061170.1"/>
    </source>
</evidence>
<keyword evidence="3" id="KW-1185">Reference proteome</keyword>
<organism evidence="2 3">
    <name type="scientific">Amphibacillus indicireducens</name>
    <dbReference type="NCBI Taxonomy" id="1076330"/>
    <lineage>
        <taxon>Bacteria</taxon>
        <taxon>Bacillati</taxon>
        <taxon>Bacillota</taxon>
        <taxon>Bacilli</taxon>
        <taxon>Bacillales</taxon>
        <taxon>Bacillaceae</taxon>
        <taxon>Amphibacillus</taxon>
    </lineage>
</organism>
<evidence type="ECO:0000259" key="1">
    <source>
        <dbReference type="PROSITE" id="PS50943"/>
    </source>
</evidence>
<dbReference type="SUPFAM" id="SSF47413">
    <property type="entry name" value="lambda repressor-like DNA-binding domains"/>
    <property type="match status" value="1"/>
</dbReference>
<dbReference type="InterPro" id="IPR001387">
    <property type="entry name" value="Cro/C1-type_HTH"/>
</dbReference>
<dbReference type="Proteomes" id="UP001501734">
    <property type="component" value="Unassembled WGS sequence"/>
</dbReference>
<dbReference type="InterPro" id="IPR010982">
    <property type="entry name" value="Lambda_DNA-bd_dom_sf"/>
</dbReference>